<proteinExistence type="predicted"/>
<dbReference type="Proteomes" id="UP001431221">
    <property type="component" value="Unassembled WGS sequence"/>
</dbReference>
<sequence length="225" mass="25475">MRASVDRTAIEKSVRLQTRLAQWESMQERADGLVDEFLEIAKNWAKLSSHLKRLRTGEDFSLEDKNKISSLQGLVQRHLKTFDFHSFPPTEITLARDNFRPQVLVQDKDTGGEIEKDIGFEASASDGIRLKWSYYLSLLELDDSYETNHSGLVVFDEPGQQATDPVNLAGLFQVSAKQKTPNHQVIIATSEKSDAIREGLKDLRYNLISFQGYILKPIVEPHDAG</sequence>
<evidence type="ECO:0000313" key="1">
    <source>
        <dbReference type="EMBL" id="MCK7616112.1"/>
    </source>
</evidence>
<comment type="caution">
    <text evidence="1">The sequence shown here is derived from an EMBL/GenBank/DDBJ whole genome shotgun (WGS) entry which is preliminary data.</text>
</comment>
<organism evidence="1 2">
    <name type="scientific">Roseibium sediminicola</name>
    <dbReference type="NCBI Taxonomy" id="2933272"/>
    <lineage>
        <taxon>Bacteria</taxon>
        <taxon>Pseudomonadati</taxon>
        <taxon>Pseudomonadota</taxon>
        <taxon>Alphaproteobacteria</taxon>
        <taxon>Hyphomicrobiales</taxon>
        <taxon>Stappiaceae</taxon>
        <taxon>Roseibium</taxon>
    </lineage>
</organism>
<dbReference type="EMBL" id="JALNMJ010000043">
    <property type="protein sequence ID" value="MCK7616112.1"/>
    <property type="molecule type" value="Genomic_DNA"/>
</dbReference>
<evidence type="ECO:0000313" key="2">
    <source>
        <dbReference type="Proteomes" id="UP001431221"/>
    </source>
</evidence>
<evidence type="ECO:0008006" key="3">
    <source>
        <dbReference type="Google" id="ProtNLM"/>
    </source>
</evidence>
<reference evidence="1" key="1">
    <citation type="submission" date="2022-04" db="EMBL/GenBank/DDBJ databases">
        <title>Roseibium sp. CAU 1639 isolated from mud.</title>
        <authorList>
            <person name="Kim W."/>
        </authorList>
    </citation>
    <scope>NUCLEOTIDE SEQUENCE</scope>
    <source>
        <strain evidence="1">CAU 1639</strain>
    </source>
</reference>
<keyword evidence="2" id="KW-1185">Reference proteome</keyword>
<accession>A0ABT0H349</accession>
<gene>
    <name evidence="1" type="ORF">M0H32_28495</name>
</gene>
<protein>
    <recommendedName>
        <fullName evidence="3">ATP-binding protein</fullName>
    </recommendedName>
</protein>
<name>A0ABT0H349_9HYPH</name>